<dbReference type="PANTHER" id="PTHR46406">
    <property type="entry name" value="NITRIC OXIDE-ASSOCIATED PROTEIN 1"/>
    <property type="match status" value="1"/>
</dbReference>
<name>A0AAQ4E9R2_AMBAM</name>
<proteinExistence type="predicted"/>
<keyword evidence="2" id="KW-1185">Reference proteome</keyword>
<dbReference type="InterPro" id="IPR052807">
    <property type="entry name" value="Mito_transl_resp_regulator"/>
</dbReference>
<reference evidence="1 2" key="1">
    <citation type="journal article" date="2023" name="Arcadia Sci">
        <title>De novo assembly of a long-read Amblyomma americanum tick genome.</title>
        <authorList>
            <person name="Chou S."/>
            <person name="Poskanzer K.E."/>
            <person name="Rollins M."/>
            <person name="Thuy-Boun P.S."/>
        </authorList>
    </citation>
    <scope>NUCLEOTIDE SEQUENCE [LARGE SCALE GENOMIC DNA]</scope>
    <source>
        <strain evidence="1">F_SG_1</strain>
        <tissue evidence="1">Salivary glands</tissue>
    </source>
</reference>
<protein>
    <submittedName>
        <fullName evidence="1">Uncharacterized protein</fullName>
    </submittedName>
</protein>
<evidence type="ECO:0000313" key="2">
    <source>
        <dbReference type="Proteomes" id="UP001321473"/>
    </source>
</evidence>
<comment type="caution">
    <text evidence="1">The sequence shown here is derived from an EMBL/GenBank/DDBJ whole genome shotgun (WGS) entry which is preliminary data.</text>
</comment>
<sequence length="167" mass="18127">MITPRTISLRCNQSLLLTGLARLDLLDVPRSQSVLVTVFASELLPIHVLDTPDVDRFRAAHLGTEMLGVPCGTAERLAQLPPLESRDFTLEGQGLERSCADLVFSSVGWLSLTFCLGERVSVRTWSPSGRGLHCRVPALLPAAVQLRGPRIRGTPAFANRQCSALLA</sequence>
<dbReference type="EMBL" id="JARKHS020019671">
    <property type="protein sequence ID" value="KAK8771489.1"/>
    <property type="molecule type" value="Genomic_DNA"/>
</dbReference>
<dbReference type="AlphaFoldDB" id="A0AAQ4E9R2"/>
<dbReference type="PANTHER" id="PTHR46406:SF1">
    <property type="entry name" value="NITRIC OXIDE-ASSOCIATED PROTEIN 1"/>
    <property type="match status" value="1"/>
</dbReference>
<dbReference type="Proteomes" id="UP001321473">
    <property type="component" value="Unassembled WGS sequence"/>
</dbReference>
<organism evidence="1 2">
    <name type="scientific">Amblyomma americanum</name>
    <name type="common">Lone star tick</name>
    <dbReference type="NCBI Taxonomy" id="6943"/>
    <lineage>
        <taxon>Eukaryota</taxon>
        <taxon>Metazoa</taxon>
        <taxon>Ecdysozoa</taxon>
        <taxon>Arthropoda</taxon>
        <taxon>Chelicerata</taxon>
        <taxon>Arachnida</taxon>
        <taxon>Acari</taxon>
        <taxon>Parasitiformes</taxon>
        <taxon>Ixodida</taxon>
        <taxon>Ixodoidea</taxon>
        <taxon>Ixodidae</taxon>
        <taxon>Amblyomminae</taxon>
        <taxon>Amblyomma</taxon>
    </lineage>
</organism>
<evidence type="ECO:0000313" key="1">
    <source>
        <dbReference type="EMBL" id="KAK8771489.1"/>
    </source>
</evidence>
<accession>A0AAQ4E9R2</accession>
<gene>
    <name evidence="1" type="ORF">V5799_025265</name>
</gene>